<evidence type="ECO:0000256" key="1">
    <source>
        <dbReference type="SAM" id="MobiDB-lite"/>
    </source>
</evidence>
<dbReference type="EMBL" id="CP006259">
    <property type="protein sequence ID" value="AGS68521.1"/>
    <property type="molecule type" value="Genomic_DNA"/>
</dbReference>
<dbReference type="PATRIC" id="fig|1214242.5.peg.1752"/>
<dbReference type="Proteomes" id="UP000015423">
    <property type="component" value="Chromosome"/>
</dbReference>
<dbReference type="AlphaFoldDB" id="S5URQ3"/>
<feature type="compositionally biased region" description="Basic and acidic residues" evidence="1">
    <location>
        <begin position="84"/>
        <end position="98"/>
    </location>
</feature>
<dbReference type="eggNOG" id="ENOG502ZX9J">
    <property type="taxonomic scope" value="Bacteria"/>
</dbReference>
<reference evidence="2 3" key="2">
    <citation type="journal article" date="2013" name="J. Biotechnol.">
        <title>Complete genome sequence of the kirromycin producer Streptomyces collinus Tu 365 consisting of a linear chromosome and two linear plasmids.</title>
        <authorList>
            <person name="Ruckert C."/>
            <person name="Szczepanowski R."/>
            <person name="Albersmeier A."/>
            <person name="Goesmann A."/>
            <person name="Iftime D."/>
            <person name="Musiol E.M."/>
            <person name="Blin K."/>
            <person name="Wohlleben W."/>
            <person name="Puhler A."/>
            <person name="Kalinowski J."/>
            <person name="Weber T."/>
        </authorList>
    </citation>
    <scope>NUCLEOTIDE SEQUENCE [LARGE SCALE GENOMIC DNA]</scope>
    <source>
        <strain evidence="3">DSM 40733 / Tue 365</strain>
    </source>
</reference>
<dbReference type="KEGG" id="sci:B446_08485"/>
<dbReference type="RefSeq" id="WP_020938999.1">
    <property type="nucleotide sequence ID" value="NC_021985.1"/>
</dbReference>
<proteinExistence type="predicted"/>
<accession>S5URQ3</accession>
<dbReference type="STRING" id="1214242.B446_08485"/>
<organism evidence="2 3">
    <name type="scientific">Streptomyces collinus (strain DSM 40733 / Tue 365)</name>
    <dbReference type="NCBI Taxonomy" id="1214242"/>
    <lineage>
        <taxon>Bacteria</taxon>
        <taxon>Bacillati</taxon>
        <taxon>Actinomycetota</taxon>
        <taxon>Actinomycetes</taxon>
        <taxon>Kitasatosporales</taxon>
        <taxon>Streptomycetaceae</taxon>
        <taxon>Streptomyces</taxon>
    </lineage>
</organism>
<keyword evidence="3" id="KW-1185">Reference proteome</keyword>
<name>S5URQ3_STRC3</name>
<gene>
    <name evidence="2" type="ORF">B446_08485</name>
</gene>
<evidence type="ECO:0000313" key="3">
    <source>
        <dbReference type="Proteomes" id="UP000015423"/>
    </source>
</evidence>
<reference evidence="3" key="1">
    <citation type="submission" date="2012-10" db="EMBL/GenBank/DDBJ databases">
        <title>The complete genome sequence of Streptomyces collinus Tu 365.</title>
        <authorList>
            <person name="Ruckert C."/>
            <person name="Szczepanowski R."/>
            <person name="Goesmann A."/>
            <person name="Pross E.K."/>
            <person name="Musiol E.M."/>
            <person name="Blin K."/>
            <person name="Wohlleben W."/>
            <person name="Puhler A."/>
            <person name="Weber T."/>
            <person name="Kalinowski J."/>
        </authorList>
    </citation>
    <scope>NUCLEOTIDE SEQUENCE [LARGE SCALE GENOMIC DNA]</scope>
    <source>
        <strain evidence="3">DSM 40733 / Tue 365</strain>
    </source>
</reference>
<feature type="region of interest" description="Disordered" evidence="1">
    <location>
        <begin position="83"/>
        <end position="173"/>
    </location>
</feature>
<evidence type="ECO:0000313" key="2">
    <source>
        <dbReference type="EMBL" id="AGS68521.1"/>
    </source>
</evidence>
<sequence>MTERKSSSVLTAPVRGAASLLGRLPGAGTVGRVAEGALDKVGAVSPRSRRLAVYAGAGVLGVAGVVEWPVAATGAAVAWLTQARPEDRQRSGGARDDVPAGQPGGRSGRPRHRRPGREAEGVTADPDDEAVVWAATHARQPGEPGHHKAPGPVRGMTQGGRMGPTARPTRTTR</sequence>
<dbReference type="HOGENOM" id="CLU_107603_0_0_11"/>
<protein>
    <submittedName>
        <fullName evidence="2">Uncharacterized protein</fullName>
    </submittedName>
</protein>